<dbReference type="InterPro" id="IPR041813">
    <property type="entry name" value="A2M_TED"/>
</dbReference>
<dbReference type="PANTHER" id="PTHR11412">
    <property type="entry name" value="MACROGLOBULIN / COMPLEMENT"/>
    <property type="match status" value="1"/>
</dbReference>
<dbReference type="Gene3D" id="2.60.120.1540">
    <property type="match status" value="1"/>
</dbReference>
<keyword evidence="8" id="KW-0325">Glycoprotein</keyword>
<dbReference type="InterPro" id="IPR011626">
    <property type="entry name" value="Alpha-macroglobulin_TED"/>
</dbReference>
<evidence type="ECO:0000256" key="3">
    <source>
        <dbReference type="ARBA" id="ARBA00022525"/>
    </source>
</evidence>
<dbReference type="InterPro" id="IPR008930">
    <property type="entry name" value="Terpenoid_cyclase/PrenylTrfase"/>
</dbReference>
<keyword evidence="3" id="KW-0964">Secreted</keyword>
<proteinExistence type="inferred from homology"/>
<protein>
    <recommendedName>
        <fullName evidence="14">NTR domain-containing protein</fullName>
    </recommendedName>
</protein>
<evidence type="ECO:0000259" key="9">
    <source>
        <dbReference type="SMART" id="SM01359"/>
    </source>
</evidence>
<dbReference type="Gene3D" id="2.60.40.690">
    <property type="entry name" value="Alpha-macroglobulin, receptor-binding domain"/>
    <property type="match status" value="1"/>
</dbReference>
<dbReference type="Gene3D" id="2.60.40.1930">
    <property type="match status" value="3"/>
</dbReference>
<evidence type="ECO:0000259" key="10">
    <source>
        <dbReference type="SMART" id="SM01360"/>
    </source>
</evidence>
<evidence type="ECO:0000256" key="2">
    <source>
        <dbReference type="ARBA" id="ARBA00010952"/>
    </source>
</evidence>
<dbReference type="InterPro" id="IPR013783">
    <property type="entry name" value="Ig-like_fold"/>
</dbReference>
<dbReference type="Pfam" id="PF17789">
    <property type="entry name" value="MG4"/>
    <property type="match status" value="1"/>
</dbReference>
<keyword evidence="6" id="KW-0722">Serine protease inhibitor</keyword>
<evidence type="ECO:0008006" key="14">
    <source>
        <dbReference type="Google" id="ProtNLM"/>
    </source>
</evidence>
<evidence type="ECO:0000256" key="5">
    <source>
        <dbReference type="ARBA" id="ARBA00022729"/>
    </source>
</evidence>
<keyword evidence="13" id="KW-1185">Reference proteome</keyword>
<evidence type="ECO:0000256" key="1">
    <source>
        <dbReference type="ARBA" id="ARBA00004613"/>
    </source>
</evidence>
<dbReference type="PANTHER" id="PTHR11412:SF182">
    <property type="entry name" value="ALPHA-2-MACROGLOBULIN-LIKE PROTEIN 1"/>
    <property type="match status" value="1"/>
</dbReference>
<dbReference type="EMBL" id="PPHD01000818">
    <property type="protein sequence ID" value="POI35095.1"/>
    <property type="molecule type" value="Genomic_DNA"/>
</dbReference>
<dbReference type="Pfam" id="PF07678">
    <property type="entry name" value="TED_complement"/>
    <property type="match status" value="1"/>
</dbReference>
<organism evidence="12 13">
    <name type="scientific">Bambusicola thoracicus</name>
    <name type="common">Chinese bamboo-partridge</name>
    <name type="synonym">Perdix thoracica</name>
    <dbReference type="NCBI Taxonomy" id="9083"/>
    <lineage>
        <taxon>Eukaryota</taxon>
        <taxon>Metazoa</taxon>
        <taxon>Chordata</taxon>
        <taxon>Craniata</taxon>
        <taxon>Vertebrata</taxon>
        <taxon>Euteleostomi</taxon>
        <taxon>Archelosauria</taxon>
        <taxon>Archosauria</taxon>
        <taxon>Dinosauria</taxon>
        <taxon>Saurischia</taxon>
        <taxon>Theropoda</taxon>
        <taxon>Coelurosauria</taxon>
        <taxon>Aves</taxon>
        <taxon>Neognathae</taxon>
        <taxon>Galloanserae</taxon>
        <taxon>Galliformes</taxon>
        <taxon>Phasianidae</taxon>
        <taxon>Perdicinae</taxon>
        <taxon>Bambusicola</taxon>
    </lineage>
</organism>
<dbReference type="Gene3D" id="2.60.40.1940">
    <property type="match status" value="1"/>
</dbReference>
<dbReference type="Pfam" id="PF00207">
    <property type="entry name" value="A2M"/>
    <property type="match status" value="2"/>
</dbReference>
<dbReference type="SUPFAM" id="SSF49410">
    <property type="entry name" value="Alpha-macroglobulin receptor domain"/>
    <property type="match status" value="1"/>
</dbReference>
<evidence type="ECO:0000259" key="11">
    <source>
        <dbReference type="SMART" id="SM01361"/>
    </source>
</evidence>
<dbReference type="CDD" id="cd02897">
    <property type="entry name" value="A2M_2"/>
    <property type="match status" value="1"/>
</dbReference>
<dbReference type="OrthoDB" id="9998011at2759"/>
<dbReference type="Proteomes" id="UP000237246">
    <property type="component" value="Unassembled WGS sequence"/>
</dbReference>
<dbReference type="Pfam" id="PF01835">
    <property type="entry name" value="MG2"/>
    <property type="match status" value="2"/>
</dbReference>
<dbReference type="FunFam" id="2.60.40.1930:FF:000001">
    <property type="entry name" value="CD109 isoform 3"/>
    <property type="match status" value="2"/>
</dbReference>
<comment type="subcellular location">
    <subcellularLocation>
        <location evidence="1">Secreted</location>
    </subcellularLocation>
</comment>
<dbReference type="InterPro" id="IPR041555">
    <property type="entry name" value="MG3"/>
</dbReference>
<keyword evidence="7" id="KW-1015">Disulfide bond</keyword>
<evidence type="ECO:0000256" key="6">
    <source>
        <dbReference type="ARBA" id="ARBA00022900"/>
    </source>
</evidence>
<dbReference type="InterPro" id="IPR014756">
    <property type="entry name" value="Ig_E-set"/>
</dbReference>
<dbReference type="InterPro" id="IPR036595">
    <property type="entry name" value="A-macroglobulin_rcpt-bd_sf"/>
</dbReference>
<comment type="similarity">
    <text evidence="2">Belongs to the protease inhibitor I39 (alpha-2-macroglobulin) family.</text>
</comment>
<dbReference type="InterPro" id="IPR011625">
    <property type="entry name" value="A2M_N_BRD"/>
</dbReference>
<dbReference type="GO" id="GO:0005615">
    <property type="term" value="C:extracellular space"/>
    <property type="evidence" value="ECO:0007669"/>
    <property type="project" value="InterPro"/>
</dbReference>
<dbReference type="Gene3D" id="1.50.10.20">
    <property type="match status" value="1"/>
</dbReference>
<dbReference type="Pfam" id="PF17791">
    <property type="entry name" value="MG3"/>
    <property type="match status" value="1"/>
</dbReference>
<dbReference type="SUPFAM" id="SSF81296">
    <property type="entry name" value="E set domains"/>
    <property type="match status" value="2"/>
</dbReference>
<dbReference type="InterPro" id="IPR001599">
    <property type="entry name" value="Macroglobln_a2"/>
</dbReference>
<dbReference type="InterPro" id="IPR019742">
    <property type="entry name" value="MacrogloblnA2_CS"/>
</dbReference>
<feature type="domain" description="Alpha-2-macroglobulin" evidence="10">
    <location>
        <begin position="581"/>
        <end position="683"/>
    </location>
</feature>
<dbReference type="SMART" id="SM01419">
    <property type="entry name" value="Thiol-ester_cl"/>
    <property type="match status" value="1"/>
</dbReference>
<reference evidence="12 13" key="1">
    <citation type="submission" date="2018-01" db="EMBL/GenBank/DDBJ databases">
        <title>Comparison of the Chinese Bamboo Partridge and Red Junglefowl genome sequences highlights the importance of demography in genome evolution.</title>
        <authorList>
            <person name="Tiley G.P."/>
            <person name="Kimball R.T."/>
            <person name="Braun E.L."/>
            <person name="Burleigh J.G."/>
        </authorList>
    </citation>
    <scope>NUCLEOTIDE SEQUENCE [LARGE SCALE GENOMIC DNA]</scope>
    <source>
        <strain evidence="12">RTK389</strain>
        <tissue evidence="12">Blood</tissue>
    </source>
</reference>
<dbReference type="Gene3D" id="2.60.40.10">
    <property type="entry name" value="Immunoglobulins"/>
    <property type="match status" value="2"/>
</dbReference>
<accession>A0A2P4TFF1</accession>
<dbReference type="InterPro" id="IPR040839">
    <property type="entry name" value="MG4"/>
</dbReference>
<feature type="domain" description="Alpha-macroglobulin receptor-binding" evidence="11">
    <location>
        <begin position="1190"/>
        <end position="1277"/>
    </location>
</feature>
<keyword evidence="5" id="KW-0732">Signal</keyword>
<dbReference type="GO" id="GO:0004867">
    <property type="term" value="F:serine-type endopeptidase inhibitor activity"/>
    <property type="evidence" value="ECO:0007669"/>
    <property type="project" value="UniProtKB-KW"/>
</dbReference>
<evidence type="ECO:0000256" key="8">
    <source>
        <dbReference type="ARBA" id="ARBA00023180"/>
    </source>
</evidence>
<feature type="domain" description="Alpha-2-macroglobulin bait region" evidence="9">
    <location>
        <begin position="371"/>
        <end position="521"/>
    </location>
</feature>
<evidence type="ECO:0000256" key="4">
    <source>
        <dbReference type="ARBA" id="ARBA00022690"/>
    </source>
</evidence>
<dbReference type="SUPFAM" id="SSF48239">
    <property type="entry name" value="Terpenoid cyclases/Protein prenyltransferases"/>
    <property type="match status" value="1"/>
</dbReference>
<name>A0A2P4TFF1_BAMTH</name>
<dbReference type="SMART" id="SM01359">
    <property type="entry name" value="A2M_N_2"/>
    <property type="match status" value="1"/>
</dbReference>
<evidence type="ECO:0000313" key="12">
    <source>
        <dbReference type="EMBL" id="POI35095.1"/>
    </source>
</evidence>
<dbReference type="SMART" id="SM01361">
    <property type="entry name" value="A2M_recep"/>
    <property type="match status" value="1"/>
</dbReference>
<comment type="caution">
    <text evidence="12">The sequence shown here is derived from an EMBL/GenBank/DDBJ whole genome shotgun (WGS) entry which is preliminary data.</text>
</comment>
<dbReference type="PROSITE" id="PS00477">
    <property type="entry name" value="ALPHA_2_MACROGLOBULIN"/>
    <property type="match status" value="1"/>
</dbReference>
<evidence type="ECO:0000256" key="7">
    <source>
        <dbReference type="ARBA" id="ARBA00023157"/>
    </source>
</evidence>
<keyword evidence="4" id="KW-0646">Protease inhibitor</keyword>
<dbReference type="InterPro" id="IPR047565">
    <property type="entry name" value="Alpha-macroglob_thiol-ester_cl"/>
</dbReference>
<dbReference type="InterPro" id="IPR002890">
    <property type="entry name" value="MG2"/>
</dbReference>
<sequence length="1659" mass="185321">MRPYAQVAPPADGIEEIATVRLIITGQGVNIEEKKKVLIHKASSGTFIQMDKPIYKPGQTVKFRIVTLDEDFIAFNDSISVFLQDPKNNQIEQWLNVVPQEGIADLSFQLSDEPLLGTYVINVINRKIYDSFTVEEYVLPKFEVIFEAPVKIYALDKTFPLRVCGRYTYGKAVQGMVYVSLCQKISLFLPSASKPDLCQEFYNQTDKMGCFFTNVMLSFSQDLRYYRDSIVAEASLLEDGTEIQVNASHKLLISKIGGMALFDDVNSYYHTGEMYRGKIKVIDYKGEMLKYKEVLLVVSFGEQQFQQKYVTGDTGTASFSLNTTAWNSTSASLEASVLHQDMDREPGTVDLNYVRASHFIRPFYSTSRSFLSIVRVPEMMPCGKKQAIQVDFRIYQEDLEHGPKRVIFSYLVMGKSGIVHAGQKTVWVGLPKMLKGFFSIPVTFSSVYAPASTLVVYVIFPNGKIISDSAVFSVSMCFRNKAELSFSVPKILPGSEVNLHMQAAPGSTCAVWAVDQTVFLLKPEKEVSHSMIYGLFPSIPSTYSGYPHQVSEDDNSCRFQNSDQPDVFTAFRDAKYVGYFNWISHSMCNLHIMRNLGCPRLICPSGKQTVTVTVPNTITGWKAGMFCTGHNGFGLAPTSNLLVFKPFFVELTLPSSVIQGETFILKATVLNYLQQCMKIQVTMEEFPQFQLKSCEGCVYSSCLCAGEVKTFLWSVTAERLGEEKKEVGLRSLGGNGAKPEGVLIEKAHSSILCPKKGSPAEESVSLTLPPVMVEGSVRATVSVTGDLMGTALQNLDHLVQMPHGCGEQNMVLFAPIVYMLQYLEKTRQLTPEIKERATGLLRNGNLNTVILTYFAGYQIQLQYQHPDGSFSEFGTKDEYGNTWLTAFVVKCFAQAKSYIFLDDRSIQAAFNWLEFHQLPNGCFRDVGQLFHTAMKGGMDGEVLLAAYITAAYMERGDTPESTVVSKALGCIIPSLPKAASTYTQALLAYTFALAKDPQRTQELLDILDEKAIRTGGQIHWSQTPSKTHSTSLWSQPLSVDVELTAYVLLALLSKPNVTEADFTIASGIDTVVALQALAKYAALTHNTKGVAEVRVRSQRGFERKFQVSYHNRLLVQEMALTEIPGKFSVQAHGSRCVFTRTVLRYNIPFPQVSKSFALQVKTKPDNCTKDDAYSVTLYVNVRYTGKRAISNMVIVEVSLLSGYVLAARSGMSPHHWYPVRRTEKTQAGVAIYLDKLSHMSETYVLHLEREIEVTNLKPGHVRVYDYYHPDLSPWKSPKKMWTPFLLSCLGYTLGIVAQPMYLIILPAELSFPSSQRVCLDLRGVEKSIHVVLTLVHRSGNLSLYSKVVRNNWIFECSRFQVPKTAGSQEVGTVQLHISNGQYFSAKEEKQVLIRRAGTGTFIQMEKPVYKPGQTVKFRIVTLTEDFVPVNNKYSKVEVQDPHKNCIGQWLDVRPKQGIADLTFQLASEVSVGTYTINIVNPEASSTFKVEEHVLQKFDVFFQGPAHIYASDKTFLLRVCGSSNGSRSVPVMAPDAVTKWKVKMFCLTGRTFGLTPTTSLRTIQPVFVDATLPYSVIQGETFMLKATVFNYLKQCVQIHVALDKLLDFQVEDCQTCRDREYLCVEESMTFTWNVTATKLGVAGKMGAVVGNPKTEVRGSG</sequence>
<dbReference type="InterPro" id="IPR009048">
    <property type="entry name" value="A-macroglobulin_rcpt-bd"/>
</dbReference>
<evidence type="ECO:0000313" key="13">
    <source>
        <dbReference type="Proteomes" id="UP000237246"/>
    </source>
</evidence>
<dbReference type="Pfam" id="PF07677">
    <property type="entry name" value="A2M_recep"/>
    <property type="match status" value="1"/>
</dbReference>
<dbReference type="Pfam" id="PF07703">
    <property type="entry name" value="A2M_BRD"/>
    <property type="match status" value="1"/>
</dbReference>
<dbReference type="InterPro" id="IPR050473">
    <property type="entry name" value="A2M/Complement_sys"/>
</dbReference>
<dbReference type="Gene3D" id="2.20.130.20">
    <property type="match status" value="1"/>
</dbReference>
<dbReference type="SMART" id="SM01360">
    <property type="entry name" value="A2M"/>
    <property type="match status" value="2"/>
</dbReference>
<gene>
    <name evidence="12" type="ORF">CIB84_001153</name>
</gene>
<feature type="domain" description="Alpha-2-macroglobulin" evidence="10">
    <location>
        <begin position="1499"/>
        <end position="1601"/>
    </location>
</feature>